<feature type="compositionally biased region" description="Basic and acidic residues" evidence="1">
    <location>
        <begin position="86"/>
        <end position="101"/>
    </location>
</feature>
<sequence length="273" mass="30492">MDPDEIRSRRISLMDGIRRNAEREYRDLVLPRIPGTRLTSTSDYTLTSSPSVSSDLTLTPERYAAQRRMSVLSLPTPSSVISQTVERGDCDDGASEQHDSLNRQTSTICRGSNSMMVPGLPANDVGSTSQSVSVNPQTLIISGAPCPPGDAYRPLNHFPANPYTTADSDTIWNISDPGDSPVMDGPSTNRPTSWFSYDEELAAPRPFVPNTVILWNRRQRVWRWCQRNRTASKILAFLIFGIILGLVAVLLVPVIQAKANNRVWNEQKHWRRN</sequence>
<evidence type="ECO:0000256" key="2">
    <source>
        <dbReference type="SAM" id="Phobius"/>
    </source>
</evidence>
<proteinExistence type="predicted"/>
<dbReference type="InParanoid" id="A0A5J5EHU9"/>
<gene>
    <name evidence="3" type="ORF">FN846DRAFT_922800</name>
</gene>
<name>A0A5J5EHU9_9PEZI</name>
<keyword evidence="2" id="KW-0472">Membrane</keyword>
<feature type="region of interest" description="Disordered" evidence="1">
    <location>
        <begin position="77"/>
        <end position="103"/>
    </location>
</feature>
<keyword evidence="2" id="KW-0812">Transmembrane</keyword>
<evidence type="ECO:0000256" key="1">
    <source>
        <dbReference type="SAM" id="MobiDB-lite"/>
    </source>
</evidence>
<dbReference type="AlphaFoldDB" id="A0A5J5EHU9"/>
<reference evidence="3 4" key="1">
    <citation type="submission" date="2019-09" db="EMBL/GenBank/DDBJ databases">
        <title>Draft genome of the ectomycorrhizal ascomycete Sphaerosporella brunnea.</title>
        <authorList>
            <consortium name="DOE Joint Genome Institute"/>
            <person name="Benucci G.M."/>
            <person name="Marozzi G."/>
            <person name="Antonielli L."/>
            <person name="Sanchez S."/>
            <person name="Marco P."/>
            <person name="Wang X."/>
            <person name="Falini L.B."/>
            <person name="Barry K."/>
            <person name="Haridas S."/>
            <person name="Lipzen A."/>
            <person name="Labutti K."/>
            <person name="Grigoriev I.V."/>
            <person name="Murat C."/>
            <person name="Martin F."/>
            <person name="Albertini E."/>
            <person name="Donnini D."/>
            <person name="Bonito G."/>
        </authorList>
    </citation>
    <scope>NUCLEOTIDE SEQUENCE [LARGE SCALE GENOMIC DNA]</scope>
    <source>
        <strain evidence="3 4">Sb_GMNB300</strain>
    </source>
</reference>
<dbReference type="EMBL" id="VXIS01000319">
    <property type="protein sequence ID" value="KAA8894697.1"/>
    <property type="molecule type" value="Genomic_DNA"/>
</dbReference>
<accession>A0A5J5EHU9</accession>
<organism evidence="3 4">
    <name type="scientific">Sphaerosporella brunnea</name>
    <dbReference type="NCBI Taxonomy" id="1250544"/>
    <lineage>
        <taxon>Eukaryota</taxon>
        <taxon>Fungi</taxon>
        <taxon>Dikarya</taxon>
        <taxon>Ascomycota</taxon>
        <taxon>Pezizomycotina</taxon>
        <taxon>Pezizomycetes</taxon>
        <taxon>Pezizales</taxon>
        <taxon>Pyronemataceae</taxon>
        <taxon>Sphaerosporella</taxon>
    </lineage>
</organism>
<evidence type="ECO:0000313" key="3">
    <source>
        <dbReference type="EMBL" id="KAA8894697.1"/>
    </source>
</evidence>
<keyword evidence="4" id="KW-1185">Reference proteome</keyword>
<keyword evidence="2" id="KW-1133">Transmembrane helix</keyword>
<protein>
    <submittedName>
        <fullName evidence="3">Uncharacterized protein</fullName>
    </submittedName>
</protein>
<comment type="caution">
    <text evidence="3">The sequence shown here is derived from an EMBL/GenBank/DDBJ whole genome shotgun (WGS) entry which is preliminary data.</text>
</comment>
<feature type="transmembrane region" description="Helical" evidence="2">
    <location>
        <begin position="234"/>
        <end position="255"/>
    </location>
</feature>
<evidence type="ECO:0000313" key="4">
    <source>
        <dbReference type="Proteomes" id="UP000326924"/>
    </source>
</evidence>
<dbReference type="Proteomes" id="UP000326924">
    <property type="component" value="Unassembled WGS sequence"/>
</dbReference>